<proteinExistence type="predicted"/>
<organism evidence="5 6">
    <name type="scientific">Solidesulfovibrio aerotolerans</name>
    <dbReference type="NCBI Taxonomy" id="295255"/>
    <lineage>
        <taxon>Bacteria</taxon>
        <taxon>Pseudomonadati</taxon>
        <taxon>Thermodesulfobacteriota</taxon>
        <taxon>Desulfovibrionia</taxon>
        <taxon>Desulfovibrionales</taxon>
        <taxon>Desulfovibrionaceae</taxon>
        <taxon>Solidesulfovibrio</taxon>
    </lineage>
</organism>
<evidence type="ECO:0000259" key="4">
    <source>
        <dbReference type="SMART" id="SM00978"/>
    </source>
</evidence>
<dbReference type="SUPFAM" id="SSF54427">
    <property type="entry name" value="NTF2-like"/>
    <property type="match status" value="1"/>
</dbReference>
<comment type="caution">
    <text evidence="5">The sequence shown here is derived from an EMBL/GenBank/DDBJ whole genome shotgun (WGS) entry which is preliminary data.</text>
</comment>
<keyword evidence="2" id="KW-0472">Membrane</keyword>
<evidence type="ECO:0000256" key="2">
    <source>
        <dbReference type="SAM" id="Phobius"/>
    </source>
</evidence>
<dbReference type="SMART" id="SM00978">
    <property type="entry name" value="Tim44"/>
    <property type="match status" value="1"/>
</dbReference>
<dbReference type="OrthoDB" id="5297955at2"/>
<feature type="compositionally biased region" description="Polar residues" evidence="1">
    <location>
        <begin position="34"/>
        <end position="46"/>
    </location>
</feature>
<feature type="chain" id="PRO_5028876057" evidence="3">
    <location>
        <begin position="23"/>
        <end position="302"/>
    </location>
</feature>
<feature type="signal peptide" evidence="3">
    <location>
        <begin position="1"/>
        <end position="22"/>
    </location>
</feature>
<gene>
    <name evidence="5" type="ORF">GTA51_09745</name>
</gene>
<sequence>MGKTTSVLLAVFFLLFASVEFAAAKRLGGGGSMGNRQSFSSSTTPRPSMAPPAGGFTSPQSGAANPGGGFFSRPGIGGMFGGLLVGGLLGSMLFGGGHGGGGPGLLDMLLIGGGLFLLFKFLRARRAATAGGPGVGQPMARSYESEPLGQARQAAAGGWSNLGADPSGPAGPTGPDLPPGFDTEEFLAGAKALFARLQRSWSSRNLADIETFATPAFMADVRKQAADDPTPTPTDVLLVDAKLLEVRSQGGMTIASAYFDTLLREDPKAGQPEQVREVWHFVRREGVAGDAWKLDAIQQMDA</sequence>
<feature type="transmembrane region" description="Helical" evidence="2">
    <location>
        <begin position="104"/>
        <end position="122"/>
    </location>
</feature>
<evidence type="ECO:0000256" key="3">
    <source>
        <dbReference type="SAM" id="SignalP"/>
    </source>
</evidence>
<feature type="domain" description="Tim44-like" evidence="4">
    <location>
        <begin position="167"/>
        <end position="299"/>
    </location>
</feature>
<keyword evidence="6" id="KW-1185">Reference proteome</keyword>
<keyword evidence="2" id="KW-0812">Transmembrane</keyword>
<evidence type="ECO:0000313" key="6">
    <source>
        <dbReference type="Proteomes" id="UP000482487"/>
    </source>
</evidence>
<dbReference type="PANTHER" id="PTHR41542">
    <property type="entry name" value="BLL5807 PROTEIN"/>
    <property type="match status" value="1"/>
</dbReference>
<accession>A0A7C9MIS7</accession>
<dbReference type="AlphaFoldDB" id="A0A7C9MIS7"/>
<dbReference type="RefSeq" id="WP_160960650.1">
    <property type="nucleotide sequence ID" value="NZ_WVUD01000014.1"/>
</dbReference>
<feature type="transmembrane region" description="Helical" evidence="2">
    <location>
        <begin position="76"/>
        <end position="97"/>
    </location>
</feature>
<feature type="region of interest" description="Disordered" evidence="1">
    <location>
        <begin position="130"/>
        <end position="180"/>
    </location>
</feature>
<dbReference type="InterPro" id="IPR007379">
    <property type="entry name" value="Tim44-like_dom"/>
</dbReference>
<keyword evidence="2" id="KW-1133">Transmembrane helix</keyword>
<name>A0A7C9MIS7_9BACT</name>
<protein>
    <submittedName>
        <fullName evidence="5">TIM44-like domain-containing protein</fullName>
    </submittedName>
</protein>
<dbReference type="EMBL" id="WVUD01000014">
    <property type="protein sequence ID" value="MYL83408.1"/>
    <property type="molecule type" value="Genomic_DNA"/>
</dbReference>
<reference evidence="5 6" key="1">
    <citation type="submission" date="2020-01" db="EMBL/GenBank/DDBJ databases">
        <title>Genome sequence of Desulfovibrio aerotolerans DSM 16695(T).</title>
        <authorList>
            <person name="Karnachuk O."/>
            <person name="Avakyan M."/>
            <person name="Mardanov A."/>
            <person name="Kadnikov V."/>
            <person name="Ravin N."/>
        </authorList>
    </citation>
    <scope>NUCLEOTIDE SEQUENCE [LARGE SCALE GENOMIC DNA]</scope>
    <source>
        <strain evidence="5 6">DSM 16695</strain>
    </source>
</reference>
<dbReference type="Proteomes" id="UP000482487">
    <property type="component" value="Unassembled WGS sequence"/>
</dbReference>
<feature type="region of interest" description="Disordered" evidence="1">
    <location>
        <begin position="30"/>
        <end position="68"/>
    </location>
</feature>
<keyword evidence="3" id="KW-0732">Signal</keyword>
<dbReference type="PANTHER" id="PTHR41542:SF1">
    <property type="entry name" value="BLL5807 PROTEIN"/>
    <property type="match status" value="1"/>
</dbReference>
<dbReference type="InterPro" id="IPR032710">
    <property type="entry name" value="NTF2-like_dom_sf"/>
</dbReference>
<evidence type="ECO:0000313" key="5">
    <source>
        <dbReference type="EMBL" id="MYL83408.1"/>
    </source>
</evidence>
<dbReference type="Pfam" id="PF04280">
    <property type="entry name" value="Tim44"/>
    <property type="match status" value="1"/>
</dbReference>
<evidence type="ECO:0000256" key="1">
    <source>
        <dbReference type="SAM" id="MobiDB-lite"/>
    </source>
</evidence>